<comment type="similarity">
    <text evidence="1">Belongs to the UPF0065 (bug) family.</text>
</comment>
<sequence>MHKTRVLVRRGVGLWCAALSLTLVAACGSTEGGAQDGGATEGGGDNSNYPERSITWIVAFDPGGGSDTEFRRLQPHLEEALGVSVEVEYRPGADGGVGWSELVNAEPDGYTIGGIVTPHIVLQPMVQGEGSFSTDGFGFVSANVQAPQALIVSAEDPAYEDFEDFAADVEDNPGEVSVGASARLNLSHIIATELAQEGLETNYVSTGEGSTSVVTGVAGGHFPVGMLGANHAVGSDEVRAIAVSSDDRFEALPDVPTFKELGIDVVGMTSWGVATPKDTPMEIRQTLADAILAALDKEEVQESVAAEGQQVLGYGPEETKEFVSGISGQYEEIVALIEEQEGE</sequence>
<proteinExistence type="inferred from homology"/>
<gene>
    <name evidence="3" type="ORF">GCM10022402_31670</name>
</gene>
<organism evidence="3 4">
    <name type="scientific">Salinactinospora qingdaonensis</name>
    <dbReference type="NCBI Taxonomy" id="702744"/>
    <lineage>
        <taxon>Bacteria</taxon>
        <taxon>Bacillati</taxon>
        <taxon>Actinomycetota</taxon>
        <taxon>Actinomycetes</taxon>
        <taxon>Streptosporangiales</taxon>
        <taxon>Nocardiopsidaceae</taxon>
        <taxon>Salinactinospora</taxon>
    </lineage>
</organism>
<dbReference type="PROSITE" id="PS51257">
    <property type="entry name" value="PROKAR_LIPOPROTEIN"/>
    <property type="match status" value="1"/>
</dbReference>
<evidence type="ECO:0000256" key="1">
    <source>
        <dbReference type="ARBA" id="ARBA00006987"/>
    </source>
</evidence>
<reference evidence="4" key="1">
    <citation type="journal article" date="2019" name="Int. J. Syst. Evol. Microbiol.">
        <title>The Global Catalogue of Microorganisms (GCM) 10K type strain sequencing project: providing services to taxonomists for standard genome sequencing and annotation.</title>
        <authorList>
            <consortium name="The Broad Institute Genomics Platform"/>
            <consortium name="The Broad Institute Genome Sequencing Center for Infectious Disease"/>
            <person name="Wu L."/>
            <person name="Ma J."/>
        </authorList>
    </citation>
    <scope>NUCLEOTIDE SEQUENCE [LARGE SCALE GENOMIC DNA]</scope>
    <source>
        <strain evidence="4">JCM 17137</strain>
    </source>
</reference>
<dbReference type="Proteomes" id="UP001500908">
    <property type="component" value="Unassembled WGS sequence"/>
</dbReference>
<dbReference type="RefSeq" id="WP_344972514.1">
    <property type="nucleotide sequence ID" value="NZ_BAABDD010000014.1"/>
</dbReference>
<dbReference type="Pfam" id="PF03401">
    <property type="entry name" value="TctC"/>
    <property type="match status" value="1"/>
</dbReference>
<dbReference type="PANTHER" id="PTHR42928">
    <property type="entry name" value="TRICARBOXYLATE-BINDING PROTEIN"/>
    <property type="match status" value="1"/>
</dbReference>
<comment type="caution">
    <text evidence="3">The sequence shown here is derived from an EMBL/GenBank/DDBJ whole genome shotgun (WGS) entry which is preliminary data.</text>
</comment>
<feature type="chain" id="PRO_5047518188" description="Tripartite-type tricarboxylate transporter, receptor component TctC" evidence="2">
    <location>
        <begin position="26"/>
        <end position="343"/>
    </location>
</feature>
<evidence type="ECO:0000256" key="2">
    <source>
        <dbReference type="SAM" id="SignalP"/>
    </source>
</evidence>
<evidence type="ECO:0000313" key="3">
    <source>
        <dbReference type="EMBL" id="GAA3750181.1"/>
    </source>
</evidence>
<dbReference type="InterPro" id="IPR005064">
    <property type="entry name" value="BUG"/>
</dbReference>
<dbReference type="Gene3D" id="3.40.190.10">
    <property type="entry name" value="Periplasmic binding protein-like II"/>
    <property type="match status" value="1"/>
</dbReference>
<accession>A0ABP7G267</accession>
<evidence type="ECO:0000313" key="4">
    <source>
        <dbReference type="Proteomes" id="UP001500908"/>
    </source>
</evidence>
<feature type="signal peptide" evidence="2">
    <location>
        <begin position="1"/>
        <end position="25"/>
    </location>
</feature>
<dbReference type="InterPro" id="IPR042100">
    <property type="entry name" value="Bug_dom1"/>
</dbReference>
<keyword evidence="4" id="KW-1185">Reference proteome</keyword>
<keyword evidence="2" id="KW-0732">Signal</keyword>
<dbReference type="EMBL" id="BAABDD010000014">
    <property type="protein sequence ID" value="GAA3750181.1"/>
    <property type="molecule type" value="Genomic_DNA"/>
</dbReference>
<name>A0ABP7G267_9ACTN</name>
<dbReference type="Gene3D" id="3.40.190.150">
    <property type="entry name" value="Bordetella uptake gene, domain 1"/>
    <property type="match status" value="1"/>
</dbReference>
<dbReference type="PIRSF" id="PIRSF017082">
    <property type="entry name" value="YflP"/>
    <property type="match status" value="1"/>
</dbReference>
<protein>
    <recommendedName>
        <fullName evidence="5">Tripartite-type tricarboxylate transporter, receptor component TctC</fullName>
    </recommendedName>
</protein>
<evidence type="ECO:0008006" key="5">
    <source>
        <dbReference type="Google" id="ProtNLM"/>
    </source>
</evidence>
<dbReference type="PANTHER" id="PTHR42928:SF5">
    <property type="entry name" value="BLR1237 PROTEIN"/>
    <property type="match status" value="1"/>
</dbReference>
<dbReference type="CDD" id="cd07012">
    <property type="entry name" value="PBP2_Bug_TTT"/>
    <property type="match status" value="1"/>
</dbReference>